<sequence length="310" mass="34093">MKEISYDGPTYDESEQRRKKARSRGSEKVPPLRTFRGDVADLVTKQNMTKTQMVIAETERREERGETRTIHEGGSHLGRIIFVLLLVLTFGIGIALYVLVGSKTTTTTEVTTPNKPERQISAEIAITGSPREQIMADIFIAFGDTTLASGKIREIAFTVNNVEGGTSDASTAELFTALAHSIPPETLLRSLDETNTYGIYTGEHSLAGFFKVTSRSYPETFAGMLEWENSMANDLAPALNPNYGRTGLVTVRNKPFTDERLEGVDARVLRDDSGILLIAYTILERKTLVIAGGEEALRGLILSLTETTVQ</sequence>
<evidence type="ECO:0000313" key="3">
    <source>
        <dbReference type="EMBL" id="OGZ06218.1"/>
    </source>
</evidence>
<keyword evidence="2" id="KW-1133">Transmembrane helix</keyword>
<accession>A0A1G2D0C7</accession>
<gene>
    <name evidence="3" type="ORF">A2845_00205</name>
</gene>
<organism evidence="3 4">
    <name type="scientific">Candidatus Lloydbacteria bacterium RIFCSPHIGHO2_01_FULL_49_22</name>
    <dbReference type="NCBI Taxonomy" id="1798658"/>
    <lineage>
        <taxon>Bacteria</taxon>
        <taxon>Candidatus Lloydiibacteriota</taxon>
    </lineage>
</organism>
<comment type="caution">
    <text evidence="3">The sequence shown here is derived from an EMBL/GenBank/DDBJ whole genome shotgun (WGS) entry which is preliminary data.</text>
</comment>
<dbReference type="Proteomes" id="UP000177122">
    <property type="component" value="Unassembled WGS sequence"/>
</dbReference>
<feature type="region of interest" description="Disordered" evidence="1">
    <location>
        <begin position="1"/>
        <end position="32"/>
    </location>
</feature>
<reference evidence="3 4" key="1">
    <citation type="journal article" date="2016" name="Nat. Commun.">
        <title>Thousands of microbial genomes shed light on interconnected biogeochemical processes in an aquifer system.</title>
        <authorList>
            <person name="Anantharaman K."/>
            <person name="Brown C.T."/>
            <person name="Hug L.A."/>
            <person name="Sharon I."/>
            <person name="Castelle C.J."/>
            <person name="Probst A.J."/>
            <person name="Thomas B.C."/>
            <person name="Singh A."/>
            <person name="Wilkins M.J."/>
            <person name="Karaoz U."/>
            <person name="Brodie E.L."/>
            <person name="Williams K.H."/>
            <person name="Hubbard S.S."/>
            <person name="Banfield J.F."/>
        </authorList>
    </citation>
    <scope>NUCLEOTIDE SEQUENCE [LARGE SCALE GENOMIC DNA]</scope>
</reference>
<keyword evidence="2" id="KW-0812">Transmembrane</keyword>
<evidence type="ECO:0000313" key="4">
    <source>
        <dbReference type="Proteomes" id="UP000177122"/>
    </source>
</evidence>
<evidence type="ECO:0000256" key="1">
    <source>
        <dbReference type="SAM" id="MobiDB-lite"/>
    </source>
</evidence>
<dbReference type="AlphaFoldDB" id="A0A1G2D0C7"/>
<name>A0A1G2D0C7_9BACT</name>
<dbReference type="EMBL" id="MHLI01000004">
    <property type="protein sequence ID" value="OGZ06218.1"/>
    <property type="molecule type" value="Genomic_DNA"/>
</dbReference>
<feature type="transmembrane region" description="Helical" evidence="2">
    <location>
        <begin position="80"/>
        <end position="100"/>
    </location>
</feature>
<keyword evidence="2" id="KW-0472">Membrane</keyword>
<protein>
    <submittedName>
        <fullName evidence="3">Uncharacterized protein</fullName>
    </submittedName>
</protein>
<evidence type="ECO:0000256" key="2">
    <source>
        <dbReference type="SAM" id="Phobius"/>
    </source>
</evidence>
<proteinExistence type="predicted"/>